<keyword evidence="2" id="KW-0489">Methyltransferase</keyword>
<dbReference type="AlphaFoldDB" id="A0A165MG81"/>
<gene>
    <name evidence="2" type="ORF">A3K90_08660</name>
</gene>
<dbReference type="Proteomes" id="UP000076481">
    <property type="component" value="Unassembled WGS sequence"/>
</dbReference>
<name>A0A165MG81_PELLU</name>
<dbReference type="InterPro" id="IPR029063">
    <property type="entry name" value="SAM-dependent_MTases_sf"/>
</dbReference>
<accession>A0A165MG81</accession>
<dbReference type="EMBL" id="LVWG01000007">
    <property type="protein sequence ID" value="KZK75212.1"/>
    <property type="molecule type" value="Genomic_DNA"/>
</dbReference>
<comment type="caution">
    <text evidence="2">The sequence shown here is derived from an EMBL/GenBank/DDBJ whole genome shotgun (WGS) entry which is preliminary data.</text>
</comment>
<dbReference type="Pfam" id="PF08241">
    <property type="entry name" value="Methyltransf_11"/>
    <property type="match status" value="1"/>
</dbReference>
<reference evidence="2 3" key="1">
    <citation type="submission" date="2016-03" db="EMBL/GenBank/DDBJ databases">
        <title>Speciation and ecological success in dimly lit waters: horizontal gene transfer in a green sulfur bacteria bloom unveiled by metagenomic assembly.</title>
        <authorList>
            <person name="Llorens-Mares T."/>
            <person name="Liu Z."/>
            <person name="Allen L.Z."/>
            <person name="Rusch D.B."/>
            <person name="Craig M.T."/>
            <person name="Dupont C.L."/>
            <person name="Bryant D.A."/>
            <person name="Casamayor E.O."/>
        </authorList>
    </citation>
    <scope>NUCLEOTIDE SEQUENCE [LARGE SCALE GENOMIC DNA]</scope>
    <source>
        <strain evidence="2">CIII</strain>
    </source>
</reference>
<sequence>MVYRKYDAKTLTAEASSTLDIGCGSEPRNPFGAAERFGIDVFENPEKGIRKADLAIEPIPFGNATFDFVTAYDFLEHVPRLVYLPERRLPFIELMNDIWRVLKQEGIFFSCTPIYPFPPVFQDPTHVNFLTEETFPLYFDDQRRWGAMYGFTASFRILEQYVNGQNLISLLQKA</sequence>
<proteinExistence type="predicted"/>
<evidence type="ECO:0000313" key="3">
    <source>
        <dbReference type="Proteomes" id="UP000076481"/>
    </source>
</evidence>
<protein>
    <submittedName>
        <fullName evidence="2">Methyltransferase type 11</fullName>
    </submittedName>
</protein>
<keyword evidence="2" id="KW-0808">Transferase</keyword>
<evidence type="ECO:0000259" key="1">
    <source>
        <dbReference type="Pfam" id="PF08241"/>
    </source>
</evidence>
<dbReference type="GO" id="GO:0032259">
    <property type="term" value="P:methylation"/>
    <property type="evidence" value="ECO:0007669"/>
    <property type="project" value="UniProtKB-KW"/>
</dbReference>
<evidence type="ECO:0000313" key="2">
    <source>
        <dbReference type="EMBL" id="KZK75212.1"/>
    </source>
</evidence>
<dbReference type="InterPro" id="IPR013216">
    <property type="entry name" value="Methyltransf_11"/>
</dbReference>
<organism evidence="2 3">
    <name type="scientific">Pelodictyon luteolum</name>
    <dbReference type="NCBI Taxonomy" id="1100"/>
    <lineage>
        <taxon>Bacteria</taxon>
        <taxon>Pseudomonadati</taxon>
        <taxon>Chlorobiota</taxon>
        <taxon>Chlorobiia</taxon>
        <taxon>Chlorobiales</taxon>
        <taxon>Chlorobiaceae</taxon>
        <taxon>Chlorobium/Pelodictyon group</taxon>
        <taxon>Pelodictyon</taxon>
    </lineage>
</organism>
<dbReference type="Gene3D" id="3.40.50.150">
    <property type="entry name" value="Vaccinia Virus protein VP39"/>
    <property type="match status" value="1"/>
</dbReference>
<dbReference type="GO" id="GO:0008757">
    <property type="term" value="F:S-adenosylmethionine-dependent methyltransferase activity"/>
    <property type="evidence" value="ECO:0007669"/>
    <property type="project" value="InterPro"/>
</dbReference>
<dbReference type="SUPFAM" id="SSF53335">
    <property type="entry name" value="S-adenosyl-L-methionine-dependent methyltransferases"/>
    <property type="match status" value="1"/>
</dbReference>
<feature type="domain" description="Methyltransferase type 11" evidence="1">
    <location>
        <begin position="35"/>
        <end position="109"/>
    </location>
</feature>